<dbReference type="PANTHER" id="PTHR40078">
    <property type="entry name" value="INTEGRAL MEMBRANE PROTEIN-RELATED"/>
    <property type="match status" value="1"/>
</dbReference>
<accession>A0AA46AEJ1</accession>
<dbReference type="EMBL" id="FXTU01000002">
    <property type="protein sequence ID" value="SMP13718.1"/>
    <property type="molecule type" value="Genomic_DNA"/>
</dbReference>
<keyword evidence="1" id="KW-0472">Membrane</keyword>
<keyword evidence="1" id="KW-0812">Transmembrane</keyword>
<feature type="transmembrane region" description="Helical" evidence="1">
    <location>
        <begin position="80"/>
        <end position="102"/>
    </location>
</feature>
<keyword evidence="1" id="KW-1133">Transmembrane helix</keyword>
<sequence length="230" mass="25726">MHKIKRMAWVWQWVFFFSGLWTISFGTVFAIKSDLGVAPWDVLHIGLARVSSLSIGTWVTVLGIVIVAVTCWLKRSYPQWGTFLNMLLLGPFIDLIMFLNLIPAVSGWVLRLVYLTVGVALVAFGVGLYIAPRTGAGPRDGLTLELAKRTGWSIRAVRTIMEVIVGGTGWLLGGPVHIGTLFFCFLTGPLMQWSISYCERLLERITKRGAILENLNQRKVRTYHHDGFGC</sequence>
<dbReference type="AlphaFoldDB" id="A0AA46AEJ1"/>
<feature type="transmembrane region" description="Helical" evidence="1">
    <location>
        <begin position="108"/>
        <end position="131"/>
    </location>
</feature>
<gene>
    <name evidence="2" type="ORF">SAMN06265361_102491</name>
</gene>
<protein>
    <recommendedName>
        <fullName evidence="4">YitT family protein</fullName>
    </recommendedName>
</protein>
<dbReference type="RefSeq" id="WP_123827467.1">
    <property type="nucleotide sequence ID" value="NZ_FXTU01000002.1"/>
</dbReference>
<evidence type="ECO:0008006" key="4">
    <source>
        <dbReference type="Google" id="ProtNLM"/>
    </source>
</evidence>
<dbReference type="Pfam" id="PF19700">
    <property type="entry name" value="DUF6198"/>
    <property type="match status" value="1"/>
</dbReference>
<dbReference type="InterPro" id="IPR038750">
    <property type="entry name" value="YczE/YyaS-like"/>
</dbReference>
<dbReference type="PANTHER" id="PTHR40078:SF1">
    <property type="entry name" value="INTEGRAL MEMBRANE PROTEIN"/>
    <property type="match status" value="1"/>
</dbReference>
<reference evidence="2" key="1">
    <citation type="submission" date="2017-05" db="EMBL/GenBank/DDBJ databases">
        <authorList>
            <person name="Varghese N."/>
            <person name="Submissions S."/>
        </authorList>
    </citation>
    <scope>NUCLEOTIDE SEQUENCE</scope>
    <source>
        <strain evidence="2">DSM 45262</strain>
    </source>
</reference>
<evidence type="ECO:0000313" key="3">
    <source>
        <dbReference type="Proteomes" id="UP001157946"/>
    </source>
</evidence>
<proteinExistence type="predicted"/>
<evidence type="ECO:0000256" key="1">
    <source>
        <dbReference type="SAM" id="Phobius"/>
    </source>
</evidence>
<dbReference type="Proteomes" id="UP001157946">
    <property type="component" value="Unassembled WGS sequence"/>
</dbReference>
<feature type="transmembrane region" description="Helical" evidence="1">
    <location>
        <begin position="54"/>
        <end position="73"/>
    </location>
</feature>
<organism evidence="2 3">
    <name type="scientific">Laceyella tengchongensis</name>
    <dbReference type="NCBI Taxonomy" id="574699"/>
    <lineage>
        <taxon>Bacteria</taxon>
        <taxon>Bacillati</taxon>
        <taxon>Bacillota</taxon>
        <taxon>Bacilli</taxon>
        <taxon>Bacillales</taxon>
        <taxon>Thermoactinomycetaceae</taxon>
        <taxon>Laceyella</taxon>
    </lineage>
</organism>
<comment type="caution">
    <text evidence="2">The sequence shown here is derived from an EMBL/GenBank/DDBJ whole genome shotgun (WGS) entry which is preliminary data.</text>
</comment>
<keyword evidence="3" id="KW-1185">Reference proteome</keyword>
<name>A0AA46AEJ1_9BACL</name>
<evidence type="ECO:0000313" key="2">
    <source>
        <dbReference type="EMBL" id="SMP13718.1"/>
    </source>
</evidence>